<dbReference type="EMBL" id="NEVL01000007">
    <property type="protein sequence ID" value="OZI28127.1"/>
    <property type="molecule type" value="Genomic_DNA"/>
</dbReference>
<dbReference type="AlphaFoldDB" id="A0A261RTN3"/>
<name>A0A261RTN3_9BORD</name>
<evidence type="ECO:0000256" key="1">
    <source>
        <dbReference type="SAM" id="MobiDB-lite"/>
    </source>
</evidence>
<evidence type="ECO:0000313" key="4">
    <source>
        <dbReference type="EMBL" id="OZI68226.1"/>
    </source>
</evidence>
<feature type="region of interest" description="Disordered" evidence="1">
    <location>
        <begin position="280"/>
        <end position="308"/>
    </location>
</feature>
<dbReference type="Proteomes" id="UP000217005">
    <property type="component" value="Unassembled WGS sequence"/>
</dbReference>
<dbReference type="RefSeq" id="WP_094829080.1">
    <property type="nucleotide sequence ID" value="NZ_NEVL01000007.1"/>
</dbReference>
<dbReference type="PANTHER" id="PTHR36698:SF2">
    <property type="entry name" value="MCE_MLAD DOMAIN-CONTAINING PROTEIN"/>
    <property type="match status" value="1"/>
</dbReference>
<evidence type="ECO:0000313" key="5">
    <source>
        <dbReference type="Proteomes" id="UP000216354"/>
    </source>
</evidence>
<evidence type="ECO:0000313" key="3">
    <source>
        <dbReference type="EMBL" id="OZI28127.1"/>
    </source>
</evidence>
<dbReference type="OrthoDB" id="5294672at2"/>
<organism evidence="3 6">
    <name type="scientific">Bordetella genomosp. 1</name>
    <dbReference type="NCBI Taxonomy" id="1395607"/>
    <lineage>
        <taxon>Bacteria</taxon>
        <taxon>Pseudomonadati</taxon>
        <taxon>Pseudomonadota</taxon>
        <taxon>Betaproteobacteria</taxon>
        <taxon>Burkholderiales</taxon>
        <taxon>Alcaligenaceae</taxon>
        <taxon>Bordetella</taxon>
    </lineage>
</organism>
<reference evidence="3 6" key="2">
    <citation type="submission" date="2017-05" db="EMBL/GenBank/DDBJ databases">
        <title>Complete and WGS of Bordetella genogroups.</title>
        <authorList>
            <person name="Spilker T."/>
            <person name="LiPuma J."/>
        </authorList>
    </citation>
    <scope>NUCLEOTIDE SEQUENCE [LARGE SCALE GENOMIC DNA]</scope>
    <source>
        <strain evidence="3 6">AU17610</strain>
    </source>
</reference>
<proteinExistence type="predicted"/>
<keyword evidence="5" id="KW-1185">Reference proteome</keyword>
<gene>
    <name evidence="4" type="ORF">CAL27_01780</name>
    <name evidence="3" type="ORF">CEG14_24750</name>
</gene>
<reference evidence="4 5" key="1">
    <citation type="submission" date="2017-05" db="EMBL/GenBank/DDBJ databases">
        <title>Complete and WGS of Bordetella genogroups.</title>
        <authorList>
            <person name="Spilker T."/>
            <person name="Lipuma J."/>
        </authorList>
    </citation>
    <scope>NUCLEOTIDE SEQUENCE [LARGE SCALE GENOMIC DNA]</scope>
    <source>
        <strain evidence="4 5">AU9795</strain>
    </source>
</reference>
<accession>A0A261RTN3</accession>
<dbReference type="InterPro" id="IPR003399">
    <property type="entry name" value="Mce/MlaD"/>
</dbReference>
<feature type="domain" description="Mce/MlaD" evidence="2">
    <location>
        <begin position="43"/>
        <end position="112"/>
    </location>
</feature>
<dbReference type="Pfam" id="PF02470">
    <property type="entry name" value="MlaD"/>
    <property type="match status" value="1"/>
</dbReference>
<dbReference type="Proteomes" id="UP000216354">
    <property type="component" value="Unassembled WGS sequence"/>
</dbReference>
<comment type="caution">
    <text evidence="3">The sequence shown here is derived from an EMBL/GenBank/DDBJ whole genome shotgun (WGS) entry which is preliminary data.</text>
</comment>
<protein>
    <submittedName>
        <fullName evidence="3">Mammalian cell entry protein</fullName>
    </submittedName>
</protein>
<sequence>MENRSHALLAGTFTLVLLVAAALIAIWVGRDRAAVTIYEIVSSTPVSGLSAQSAVRYQGVPVGKVQSLGLNPDRPGQVRIRIGVAPTTPITASTWAEIGVQGVTGLANVDLRDDGSSGRRLASSEAKPATIPLRPGFLERVEQRGGALLNNFEQTAEQLRNIVSPQNVQALTDALNNVTAITGELRAASRELAPALAKAGPLVDSLSNSSREIGQLAQSARQAVARLNAPDGPLSLATTSLQDIAFAASRLDRETLPAMTNMARSVDSAARSANRTLRNVGDTPQSILFGPAPSVPGPGEAGFAGFGR</sequence>
<evidence type="ECO:0000259" key="2">
    <source>
        <dbReference type="Pfam" id="PF02470"/>
    </source>
</evidence>
<dbReference type="PANTHER" id="PTHR36698">
    <property type="entry name" value="BLL5892 PROTEIN"/>
    <property type="match status" value="1"/>
</dbReference>
<feature type="compositionally biased region" description="Gly residues" evidence="1">
    <location>
        <begin position="299"/>
        <end position="308"/>
    </location>
</feature>
<evidence type="ECO:0000313" key="6">
    <source>
        <dbReference type="Proteomes" id="UP000217005"/>
    </source>
</evidence>
<dbReference type="EMBL" id="NEVR01000001">
    <property type="protein sequence ID" value="OZI68226.1"/>
    <property type="molecule type" value="Genomic_DNA"/>
</dbReference>